<dbReference type="Proteomes" id="UP000184526">
    <property type="component" value="Unassembled WGS sequence"/>
</dbReference>
<feature type="transmembrane region" description="Helical" evidence="1">
    <location>
        <begin position="33"/>
        <end position="54"/>
    </location>
</feature>
<dbReference type="RefSeq" id="WP_072832035.1">
    <property type="nucleotide sequence ID" value="NZ_FQXP01000008.1"/>
</dbReference>
<gene>
    <name evidence="2" type="ORF">SAMN02745196_02170</name>
</gene>
<evidence type="ECO:0000313" key="2">
    <source>
        <dbReference type="EMBL" id="SHH97989.1"/>
    </source>
</evidence>
<dbReference type="AlphaFoldDB" id="A0A1M5XE04"/>
<keyword evidence="3" id="KW-1185">Reference proteome</keyword>
<proteinExistence type="predicted"/>
<organism evidence="2 3">
    <name type="scientific">Clostridium collagenovorans DSM 3089</name>
    <dbReference type="NCBI Taxonomy" id="1121306"/>
    <lineage>
        <taxon>Bacteria</taxon>
        <taxon>Bacillati</taxon>
        <taxon>Bacillota</taxon>
        <taxon>Clostridia</taxon>
        <taxon>Eubacteriales</taxon>
        <taxon>Clostridiaceae</taxon>
        <taxon>Clostridium</taxon>
    </lineage>
</organism>
<keyword evidence="1" id="KW-0472">Membrane</keyword>
<evidence type="ECO:0000256" key="1">
    <source>
        <dbReference type="SAM" id="Phobius"/>
    </source>
</evidence>
<dbReference type="EMBL" id="FQXP01000008">
    <property type="protein sequence ID" value="SHH97989.1"/>
    <property type="molecule type" value="Genomic_DNA"/>
</dbReference>
<dbReference type="STRING" id="1121306.SAMN02745196_02170"/>
<evidence type="ECO:0000313" key="3">
    <source>
        <dbReference type="Proteomes" id="UP000184526"/>
    </source>
</evidence>
<name>A0A1M5XE04_9CLOT</name>
<accession>A0A1M5XE04</accession>
<keyword evidence="1" id="KW-0812">Transmembrane</keyword>
<reference evidence="2 3" key="1">
    <citation type="submission" date="2016-11" db="EMBL/GenBank/DDBJ databases">
        <authorList>
            <person name="Jaros S."/>
            <person name="Januszkiewicz K."/>
            <person name="Wedrychowicz H."/>
        </authorList>
    </citation>
    <scope>NUCLEOTIDE SEQUENCE [LARGE SCALE GENOMIC DNA]</scope>
    <source>
        <strain evidence="2 3">DSM 3089</strain>
    </source>
</reference>
<protein>
    <submittedName>
        <fullName evidence="2">Uncharacterized protein</fullName>
    </submittedName>
</protein>
<sequence length="72" mass="8016">MKKMNCFINIGLIFNLIFILLNRFGGTDFLSEFIKGICVGLGIGLILFGSFVGSKGIEKIRKSKKKIFSKVL</sequence>
<feature type="transmembrane region" description="Helical" evidence="1">
    <location>
        <begin position="7"/>
        <end position="27"/>
    </location>
</feature>
<keyword evidence="1" id="KW-1133">Transmembrane helix</keyword>